<sequence>MTATGQLTNDQIQLITFDPSVEREAQLKEAFGEAKFDQVLKFDEKLLRAEWEAYNNKVKLLEPIYKERSEFIKKIPGFWLQTMTNDAHCSAYVHAIDRDALSHLEDLTLEHDPTDARNVTFHFHFAKGNPYFSDRILSKKFTVDLEDHSEAANGSGPKPNPLLAEMNKKYDLDYPVKSTPVTIQWASDEHNLVAKKPAMTIEDIEKEDADVDSDDAFGSFFNFFTYEEDRYELHSNILELHSKALDLYAGVVEAEGPYDASDDEEDEEDDDPHQVVDLDSDSNEEPKKKKAKVAA</sequence>
<accession>A0ACC0ELE9</accession>
<dbReference type="EMBL" id="CM045869">
    <property type="protein sequence ID" value="KAI7954852.1"/>
    <property type="molecule type" value="Genomic_DNA"/>
</dbReference>
<keyword evidence="2" id="KW-1185">Reference proteome</keyword>
<reference evidence="1 2" key="3">
    <citation type="journal article" date="2022" name="Microbiol. Spectr.">
        <title>Folding features and dynamics of 3D genome architecture in plant fungal pathogens.</title>
        <authorList>
            <person name="Xia C."/>
        </authorList>
    </citation>
    <scope>NUCLEOTIDE SEQUENCE [LARGE SCALE GENOMIC DNA]</scope>
    <source>
        <strain evidence="1 2">93-210</strain>
    </source>
</reference>
<reference evidence="2" key="1">
    <citation type="journal article" date="2018" name="BMC Genomics">
        <title>Genomic insights into host adaptation between the wheat stripe rust pathogen (Puccinia striiformis f. sp. tritici) and the barley stripe rust pathogen (Puccinia striiformis f. sp. hordei).</title>
        <authorList>
            <person name="Xia C."/>
            <person name="Wang M."/>
            <person name="Yin C."/>
            <person name="Cornejo O.E."/>
            <person name="Hulbert S.H."/>
            <person name="Chen X."/>
        </authorList>
    </citation>
    <scope>NUCLEOTIDE SEQUENCE [LARGE SCALE GENOMIC DNA]</scope>
    <source>
        <strain evidence="2">93-210</strain>
    </source>
</reference>
<name>A0ACC0ELE9_9BASI</name>
<comment type="caution">
    <text evidence="1">The sequence shown here is derived from an EMBL/GenBank/DDBJ whole genome shotgun (WGS) entry which is preliminary data.</text>
</comment>
<reference evidence="2" key="2">
    <citation type="journal article" date="2018" name="Mol. Plant Microbe Interact.">
        <title>Genome sequence resources for the wheat stripe rust pathogen (Puccinia striiformis f. sp. tritici) and the barley stripe rust pathogen (Puccinia striiformis f. sp. hordei).</title>
        <authorList>
            <person name="Xia C."/>
            <person name="Wang M."/>
            <person name="Yin C."/>
            <person name="Cornejo O.E."/>
            <person name="Hulbert S.H."/>
            <person name="Chen X."/>
        </authorList>
    </citation>
    <scope>NUCLEOTIDE SEQUENCE [LARGE SCALE GENOMIC DNA]</scope>
    <source>
        <strain evidence="2">93-210</strain>
    </source>
</reference>
<gene>
    <name evidence="1" type="ORF">MJO28_005252</name>
</gene>
<proteinExistence type="predicted"/>
<organism evidence="1 2">
    <name type="scientific">Puccinia striiformis f. sp. tritici</name>
    <dbReference type="NCBI Taxonomy" id="168172"/>
    <lineage>
        <taxon>Eukaryota</taxon>
        <taxon>Fungi</taxon>
        <taxon>Dikarya</taxon>
        <taxon>Basidiomycota</taxon>
        <taxon>Pucciniomycotina</taxon>
        <taxon>Pucciniomycetes</taxon>
        <taxon>Pucciniales</taxon>
        <taxon>Pucciniaceae</taxon>
        <taxon>Puccinia</taxon>
    </lineage>
</organism>
<protein>
    <submittedName>
        <fullName evidence="1">Uncharacterized protein</fullName>
    </submittedName>
</protein>
<evidence type="ECO:0000313" key="2">
    <source>
        <dbReference type="Proteomes" id="UP001060170"/>
    </source>
</evidence>
<evidence type="ECO:0000313" key="1">
    <source>
        <dbReference type="EMBL" id="KAI7954852.1"/>
    </source>
</evidence>
<dbReference type="Proteomes" id="UP001060170">
    <property type="component" value="Chromosome 5"/>
</dbReference>